<evidence type="ECO:0000256" key="2">
    <source>
        <dbReference type="ARBA" id="ARBA00004174"/>
    </source>
</evidence>
<dbReference type="FunFam" id="1.10.630.10:FF:000238">
    <property type="entry name" value="Cytochrome P450 2A6"/>
    <property type="match status" value="1"/>
</dbReference>
<accession>A0A165CMK8</accession>
<comment type="cofactor">
    <cofactor evidence="1 14">
        <name>heme</name>
        <dbReference type="ChEBI" id="CHEBI:30413"/>
    </cofactor>
</comment>
<evidence type="ECO:0000256" key="13">
    <source>
        <dbReference type="ARBA" id="ARBA00023136"/>
    </source>
</evidence>
<keyword evidence="9" id="KW-0492">Microsome</keyword>
<dbReference type="Proteomes" id="UP000076842">
    <property type="component" value="Unassembled WGS sequence"/>
</dbReference>
<sequence length="508" mass="57248">MLALYLLLLACVAAAFLLTLGRRIYDTVTRPALPPGPRPLPIIGNLLQLPKANNHLVFAEWSKSYGDIMSMTLLGKTFIILNSRRAVFDVLERSAAVSAGRPQLVMANELVGFGKLPTLTSDMSLHRKYRRMYARALSGTASQRYWTNQTREMRRTVLQLLEENGDPIPAVKQGVGCIISEVVYGHRLSSPDDEFLVKAREVLVIFERVIRPGAFLVDTFPWLKYIPEWFPGAGFKRRAREWRATSDRLRQDHLDKVKRDMSAGTAHPSYVTNLLSQTEKSERMDVAEVEELVKWSAGTLYGAGSDTTVVTIQNFLVALLQFPKAQERAREEVDRVVGRERMPDIQDRERMPYCQAMVQEILRWRPAVPLGIPHAMLQDELYCGYLLPAGATVIPNIWSLTHDPHLYPNPDQYRPERFLFEDGTKTIDGGREAFGFGRRICAGSHLAESSIFAFITTLIWAANVTGAAGFDGNVDYETGAVNRPKEIPCDIRPRSEQVIEMLRGSVLE</sequence>
<evidence type="ECO:0000256" key="5">
    <source>
        <dbReference type="ARBA" id="ARBA00010617"/>
    </source>
</evidence>
<dbReference type="AlphaFoldDB" id="A0A165CMK8"/>
<dbReference type="InParanoid" id="A0A165CMK8"/>
<dbReference type="InterPro" id="IPR017972">
    <property type="entry name" value="Cyt_P450_CS"/>
</dbReference>
<keyword evidence="16" id="KW-0732">Signal</keyword>
<dbReference type="SUPFAM" id="SSF48264">
    <property type="entry name" value="Cytochrome P450"/>
    <property type="match status" value="1"/>
</dbReference>
<dbReference type="InterPro" id="IPR050364">
    <property type="entry name" value="Cytochrome_P450_fung"/>
</dbReference>
<keyword evidence="8" id="KW-0256">Endoplasmic reticulum</keyword>
<evidence type="ECO:0000256" key="9">
    <source>
        <dbReference type="ARBA" id="ARBA00022848"/>
    </source>
</evidence>
<evidence type="ECO:0000313" key="18">
    <source>
        <dbReference type="Proteomes" id="UP000076842"/>
    </source>
</evidence>
<dbReference type="STRING" id="1353952.A0A165CMK8"/>
<dbReference type="GO" id="GO:0016705">
    <property type="term" value="F:oxidoreductase activity, acting on paired donors, with incorporation or reduction of molecular oxygen"/>
    <property type="evidence" value="ECO:0007669"/>
    <property type="project" value="InterPro"/>
</dbReference>
<dbReference type="InterPro" id="IPR036396">
    <property type="entry name" value="Cyt_P450_sf"/>
</dbReference>
<gene>
    <name evidence="17" type="ORF">CALCODRAFT_477605</name>
</gene>
<keyword evidence="11 14" id="KW-0408">Iron</keyword>
<feature type="binding site" description="axial binding residue" evidence="14">
    <location>
        <position position="441"/>
    </location>
    <ligand>
        <name>heme</name>
        <dbReference type="ChEBI" id="CHEBI:30413"/>
    </ligand>
    <ligandPart>
        <name>Fe</name>
        <dbReference type="ChEBI" id="CHEBI:18248"/>
    </ligandPart>
</feature>
<dbReference type="Gene3D" id="1.10.630.10">
    <property type="entry name" value="Cytochrome P450"/>
    <property type="match status" value="1"/>
</dbReference>
<keyword evidence="6 14" id="KW-0349">Heme</keyword>
<dbReference type="GO" id="GO:0004497">
    <property type="term" value="F:monooxygenase activity"/>
    <property type="evidence" value="ECO:0007669"/>
    <property type="project" value="UniProtKB-KW"/>
</dbReference>
<dbReference type="PANTHER" id="PTHR46300:SF7">
    <property type="entry name" value="P450, PUTATIVE (EUROFUNG)-RELATED"/>
    <property type="match status" value="1"/>
</dbReference>
<comment type="pathway">
    <text evidence="4">Secondary metabolite biosynthesis.</text>
</comment>
<dbReference type="PROSITE" id="PS00086">
    <property type="entry name" value="CYTOCHROME_P450"/>
    <property type="match status" value="1"/>
</dbReference>
<dbReference type="GO" id="GO:0020037">
    <property type="term" value="F:heme binding"/>
    <property type="evidence" value="ECO:0007669"/>
    <property type="project" value="InterPro"/>
</dbReference>
<reference evidence="17 18" key="1">
    <citation type="journal article" date="2016" name="Mol. Biol. Evol.">
        <title>Comparative Genomics of Early-Diverging Mushroom-Forming Fungi Provides Insights into the Origins of Lignocellulose Decay Capabilities.</title>
        <authorList>
            <person name="Nagy L.G."/>
            <person name="Riley R."/>
            <person name="Tritt A."/>
            <person name="Adam C."/>
            <person name="Daum C."/>
            <person name="Floudas D."/>
            <person name="Sun H."/>
            <person name="Yadav J.S."/>
            <person name="Pangilinan J."/>
            <person name="Larsson K.H."/>
            <person name="Matsuura K."/>
            <person name="Barry K."/>
            <person name="Labutti K."/>
            <person name="Kuo R."/>
            <person name="Ohm R.A."/>
            <person name="Bhattacharya S.S."/>
            <person name="Shirouzu T."/>
            <person name="Yoshinaga Y."/>
            <person name="Martin F.M."/>
            <person name="Grigoriev I.V."/>
            <person name="Hibbett D.S."/>
        </authorList>
    </citation>
    <scope>NUCLEOTIDE SEQUENCE [LARGE SCALE GENOMIC DNA]</scope>
    <source>
        <strain evidence="17 18">HHB12733</strain>
    </source>
</reference>
<evidence type="ECO:0000256" key="1">
    <source>
        <dbReference type="ARBA" id="ARBA00001971"/>
    </source>
</evidence>
<keyword evidence="12 15" id="KW-0503">Monooxygenase</keyword>
<dbReference type="InterPro" id="IPR002401">
    <property type="entry name" value="Cyt_P450_E_grp-I"/>
</dbReference>
<evidence type="ECO:0000256" key="8">
    <source>
        <dbReference type="ARBA" id="ARBA00022824"/>
    </source>
</evidence>
<name>A0A165CMK8_9BASI</name>
<evidence type="ECO:0000256" key="10">
    <source>
        <dbReference type="ARBA" id="ARBA00023002"/>
    </source>
</evidence>
<evidence type="ECO:0000256" key="3">
    <source>
        <dbReference type="ARBA" id="ARBA00004406"/>
    </source>
</evidence>
<keyword evidence="13" id="KW-0472">Membrane</keyword>
<feature type="chain" id="PRO_5012362253" evidence="16">
    <location>
        <begin position="16"/>
        <end position="508"/>
    </location>
</feature>
<evidence type="ECO:0000256" key="11">
    <source>
        <dbReference type="ARBA" id="ARBA00023004"/>
    </source>
</evidence>
<dbReference type="PANTHER" id="PTHR46300">
    <property type="entry name" value="P450, PUTATIVE (EUROFUNG)-RELATED-RELATED"/>
    <property type="match status" value="1"/>
</dbReference>
<evidence type="ECO:0000256" key="12">
    <source>
        <dbReference type="ARBA" id="ARBA00023033"/>
    </source>
</evidence>
<dbReference type="OrthoDB" id="2789670at2759"/>
<dbReference type="GO" id="GO:0005789">
    <property type="term" value="C:endoplasmic reticulum membrane"/>
    <property type="evidence" value="ECO:0007669"/>
    <property type="project" value="UniProtKB-SubCell"/>
</dbReference>
<feature type="signal peptide" evidence="16">
    <location>
        <begin position="1"/>
        <end position="15"/>
    </location>
</feature>
<keyword evidence="10 15" id="KW-0560">Oxidoreductase</keyword>
<evidence type="ECO:0000256" key="4">
    <source>
        <dbReference type="ARBA" id="ARBA00005179"/>
    </source>
</evidence>
<dbReference type="Pfam" id="PF00067">
    <property type="entry name" value="p450"/>
    <property type="match status" value="1"/>
</dbReference>
<dbReference type="EMBL" id="KV424128">
    <property type="protein sequence ID" value="KZT51052.1"/>
    <property type="molecule type" value="Genomic_DNA"/>
</dbReference>
<dbReference type="CDD" id="cd11065">
    <property type="entry name" value="CYP64-like"/>
    <property type="match status" value="1"/>
</dbReference>
<keyword evidence="18" id="KW-1185">Reference proteome</keyword>
<proteinExistence type="inferred from homology"/>
<evidence type="ECO:0000256" key="6">
    <source>
        <dbReference type="ARBA" id="ARBA00022617"/>
    </source>
</evidence>
<organism evidence="17 18">
    <name type="scientific">Calocera cornea HHB12733</name>
    <dbReference type="NCBI Taxonomy" id="1353952"/>
    <lineage>
        <taxon>Eukaryota</taxon>
        <taxon>Fungi</taxon>
        <taxon>Dikarya</taxon>
        <taxon>Basidiomycota</taxon>
        <taxon>Agaricomycotina</taxon>
        <taxon>Dacrymycetes</taxon>
        <taxon>Dacrymycetales</taxon>
        <taxon>Dacrymycetaceae</taxon>
        <taxon>Calocera</taxon>
    </lineage>
</organism>
<comment type="similarity">
    <text evidence="5 15">Belongs to the cytochrome P450 family.</text>
</comment>
<dbReference type="GO" id="GO:0005506">
    <property type="term" value="F:iron ion binding"/>
    <property type="evidence" value="ECO:0007669"/>
    <property type="project" value="InterPro"/>
</dbReference>
<dbReference type="InterPro" id="IPR001128">
    <property type="entry name" value="Cyt_P450"/>
</dbReference>
<keyword evidence="7 14" id="KW-0479">Metal-binding</keyword>
<evidence type="ECO:0000256" key="14">
    <source>
        <dbReference type="PIRSR" id="PIRSR602401-1"/>
    </source>
</evidence>
<evidence type="ECO:0000256" key="16">
    <source>
        <dbReference type="SAM" id="SignalP"/>
    </source>
</evidence>
<protein>
    <submittedName>
        <fullName evidence="17">Cytochrome P450</fullName>
    </submittedName>
</protein>
<dbReference type="PRINTS" id="PR00463">
    <property type="entry name" value="EP450I"/>
</dbReference>
<evidence type="ECO:0000256" key="15">
    <source>
        <dbReference type="RuleBase" id="RU000461"/>
    </source>
</evidence>
<evidence type="ECO:0000313" key="17">
    <source>
        <dbReference type="EMBL" id="KZT51052.1"/>
    </source>
</evidence>
<dbReference type="PRINTS" id="PR00385">
    <property type="entry name" value="P450"/>
</dbReference>
<comment type="subcellular location">
    <subcellularLocation>
        <location evidence="3">Endoplasmic reticulum membrane</location>
        <topology evidence="3">Peripheral membrane protein</topology>
    </subcellularLocation>
    <subcellularLocation>
        <location evidence="2">Microsome membrane</location>
        <topology evidence="2">Peripheral membrane protein</topology>
    </subcellularLocation>
</comment>
<evidence type="ECO:0000256" key="7">
    <source>
        <dbReference type="ARBA" id="ARBA00022723"/>
    </source>
</evidence>